<comment type="caution">
    <text evidence="2">The sequence shown here is derived from an EMBL/GenBank/DDBJ whole genome shotgun (WGS) entry which is preliminary data.</text>
</comment>
<protein>
    <submittedName>
        <fullName evidence="2">Uncharacterized protein</fullName>
    </submittedName>
</protein>
<sequence length="246" mass="27089">MAKNTRQKEITSDLQNLQEHVTKSEEASTIRRERMEVLLEKVEGVSEDVLKDCFTSGLKTNVRLEVVSRNPSTLLEAATLAHSYDEKFKVFPQSVLGRTKVSSAPASALKHIGSTTSSSMSTTATPTTGKILLDGGSSDNVIQPRHVKHLQILVDTTANFKVIVENGQRMQCEGFIKEIPVTICGHLLVFPIFVLPIVGSDIVIGSDWLETFGSQIVDYKTSRLKFHDDNSFITLQGYKAARAKPA</sequence>
<evidence type="ECO:0000313" key="3">
    <source>
        <dbReference type="Proteomes" id="UP001159364"/>
    </source>
</evidence>
<evidence type="ECO:0000256" key="1">
    <source>
        <dbReference type="SAM" id="MobiDB-lite"/>
    </source>
</evidence>
<dbReference type="EMBL" id="JAIWQS010000002">
    <property type="protein sequence ID" value="KAJ8773290.1"/>
    <property type="molecule type" value="Genomic_DNA"/>
</dbReference>
<dbReference type="Pfam" id="PF08284">
    <property type="entry name" value="RVP_2"/>
    <property type="match status" value="1"/>
</dbReference>
<feature type="region of interest" description="Disordered" evidence="1">
    <location>
        <begin position="1"/>
        <end position="28"/>
    </location>
</feature>
<dbReference type="Proteomes" id="UP001159364">
    <property type="component" value="Linkage Group LG02"/>
</dbReference>
<gene>
    <name evidence="2" type="ORF">K2173_028467</name>
</gene>
<keyword evidence="3" id="KW-1185">Reference proteome</keyword>
<dbReference type="InterPro" id="IPR021109">
    <property type="entry name" value="Peptidase_aspartic_dom_sf"/>
</dbReference>
<dbReference type="SUPFAM" id="SSF50630">
    <property type="entry name" value="Acid proteases"/>
    <property type="match status" value="1"/>
</dbReference>
<feature type="compositionally biased region" description="Basic and acidic residues" evidence="1">
    <location>
        <begin position="1"/>
        <end position="11"/>
    </location>
</feature>
<reference evidence="2 3" key="1">
    <citation type="submission" date="2021-09" db="EMBL/GenBank/DDBJ databases">
        <title>Genomic insights and catalytic innovation underlie evolution of tropane alkaloids biosynthesis.</title>
        <authorList>
            <person name="Wang Y.-J."/>
            <person name="Tian T."/>
            <person name="Huang J.-P."/>
            <person name="Huang S.-X."/>
        </authorList>
    </citation>
    <scope>NUCLEOTIDE SEQUENCE [LARGE SCALE GENOMIC DNA]</scope>
    <source>
        <strain evidence="2">KIB-2018</strain>
        <tissue evidence="2">Leaf</tissue>
    </source>
</reference>
<dbReference type="AlphaFoldDB" id="A0AAV8U233"/>
<evidence type="ECO:0000313" key="2">
    <source>
        <dbReference type="EMBL" id="KAJ8773290.1"/>
    </source>
</evidence>
<accession>A0AAV8U233</accession>
<organism evidence="2 3">
    <name type="scientific">Erythroxylum novogranatense</name>
    <dbReference type="NCBI Taxonomy" id="1862640"/>
    <lineage>
        <taxon>Eukaryota</taxon>
        <taxon>Viridiplantae</taxon>
        <taxon>Streptophyta</taxon>
        <taxon>Embryophyta</taxon>
        <taxon>Tracheophyta</taxon>
        <taxon>Spermatophyta</taxon>
        <taxon>Magnoliopsida</taxon>
        <taxon>eudicotyledons</taxon>
        <taxon>Gunneridae</taxon>
        <taxon>Pentapetalae</taxon>
        <taxon>rosids</taxon>
        <taxon>fabids</taxon>
        <taxon>Malpighiales</taxon>
        <taxon>Erythroxylaceae</taxon>
        <taxon>Erythroxylum</taxon>
    </lineage>
</organism>
<dbReference type="CDD" id="cd00303">
    <property type="entry name" value="retropepsin_like"/>
    <property type="match status" value="1"/>
</dbReference>
<name>A0AAV8U233_9ROSI</name>
<dbReference type="Gene3D" id="2.40.70.10">
    <property type="entry name" value="Acid Proteases"/>
    <property type="match status" value="1"/>
</dbReference>
<proteinExistence type="predicted"/>